<dbReference type="Pfam" id="PF00013">
    <property type="entry name" value="KH_1"/>
    <property type="match status" value="1"/>
</dbReference>
<comment type="caution">
    <text evidence="4">The sequence shown here is derived from an EMBL/GenBank/DDBJ whole genome shotgun (WGS) entry which is preliminary data.</text>
</comment>
<keyword evidence="1" id="KW-0694">RNA-binding</keyword>
<evidence type="ECO:0000256" key="1">
    <source>
        <dbReference type="PROSITE-ProRule" id="PRU00117"/>
    </source>
</evidence>
<dbReference type="EMBL" id="CALSGD010001555">
    <property type="protein sequence ID" value="CAH7152965.1"/>
    <property type="molecule type" value="Genomic_DNA"/>
</dbReference>
<dbReference type="SMART" id="SM00322">
    <property type="entry name" value="KH"/>
    <property type="match status" value="1"/>
</dbReference>
<dbReference type="SUPFAM" id="SSF54791">
    <property type="entry name" value="Eukaryotic type KH-domain (KH-domain type I)"/>
    <property type="match status" value="1"/>
</dbReference>
<feature type="region of interest" description="Disordered" evidence="2">
    <location>
        <begin position="112"/>
        <end position="166"/>
    </location>
</feature>
<keyword evidence="5" id="KW-1185">Reference proteome</keyword>
<evidence type="ECO:0000313" key="4">
    <source>
        <dbReference type="EMBL" id="CAH7152965.1"/>
    </source>
</evidence>
<dbReference type="InterPro" id="IPR036612">
    <property type="entry name" value="KH_dom_type_1_sf"/>
</dbReference>
<feature type="compositionally biased region" description="Low complexity" evidence="2">
    <location>
        <begin position="120"/>
        <end position="132"/>
    </location>
</feature>
<accession>A0AAV0A1R7</accession>
<dbReference type="AlphaFoldDB" id="A0AAV0A1R7"/>
<dbReference type="InterPro" id="IPR004087">
    <property type="entry name" value="KH_dom"/>
</dbReference>
<protein>
    <submittedName>
        <fullName evidence="4">Igf2bp3 protein</fullName>
    </submittedName>
</protein>
<proteinExistence type="predicted"/>
<feature type="domain" description="K Homology" evidence="3">
    <location>
        <begin position="24"/>
        <end position="95"/>
    </location>
</feature>
<evidence type="ECO:0000313" key="5">
    <source>
        <dbReference type="Proteomes" id="UP001152836"/>
    </source>
</evidence>
<sequence length="182" mass="19231">MVAAGRHGLERWLKRKCHWAWQSETETVHLFIPALSVGAIIGKQGQHIKQLSRFAGASIKIAPAEAPDAKVRMVIITGPPEAQFKVCAVEATETRGNQIAAALSTPCISCPEENSGNPVSGEAAPAAEGSAEWTPSVKEEVRAQETATTEADAKPKTDLLNQQTGADPSRITCTGISLAGCF</sequence>
<reference evidence="4" key="1">
    <citation type="submission" date="2022-06" db="EMBL/GenBank/DDBJ databases">
        <authorList>
            <person name="Andreotti S."/>
            <person name="Wyler E."/>
        </authorList>
    </citation>
    <scope>NUCLEOTIDE SEQUENCE</scope>
</reference>
<dbReference type="Proteomes" id="UP001152836">
    <property type="component" value="Unassembled WGS sequence"/>
</dbReference>
<dbReference type="PROSITE" id="PS50084">
    <property type="entry name" value="KH_TYPE_1"/>
    <property type="match status" value="1"/>
</dbReference>
<dbReference type="GO" id="GO:0003723">
    <property type="term" value="F:RNA binding"/>
    <property type="evidence" value="ECO:0007669"/>
    <property type="project" value="UniProtKB-UniRule"/>
</dbReference>
<gene>
    <name evidence="4" type="primary">Igf2bp3</name>
    <name evidence="4" type="ORF">PHOROB_LOCUS14651</name>
</gene>
<organism evidence="4 5">
    <name type="scientific">Phodopus roborovskii</name>
    <name type="common">Roborovski's desert hamster</name>
    <name type="synonym">Cricetulus roborovskii</name>
    <dbReference type="NCBI Taxonomy" id="109678"/>
    <lineage>
        <taxon>Eukaryota</taxon>
        <taxon>Metazoa</taxon>
        <taxon>Chordata</taxon>
        <taxon>Craniata</taxon>
        <taxon>Vertebrata</taxon>
        <taxon>Euteleostomi</taxon>
        <taxon>Mammalia</taxon>
        <taxon>Eutheria</taxon>
        <taxon>Euarchontoglires</taxon>
        <taxon>Glires</taxon>
        <taxon>Rodentia</taxon>
        <taxon>Myomorpha</taxon>
        <taxon>Muroidea</taxon>
        <taxon>Cricetidae</taxon>
        <taxon>Cricetinae</taxon>
        <taxon>Phodopus</taxon>
    </lineage>
</organism>
<name>A0AAV0A1R7_PHORO</name>
<dbReference type="InterPro" id="IPR004088">
    <property type="entry name" value="KH_dom_type_1"/>
</dbReference>
<evidence type="ECO:0000259" key="3">
    <source>
        <dbReference type="SMART" id="SM00322"/>
    </source>
</evidence>
<dbReference type="Gene3D" id="3.30.310.210">
    <property type="match status" value="1"/>
</dbReference>
<evidence type="ECO:0000256" key="2">
    <source>
        <dbReference type="SAM" id="MobiDB-lite"/>
    </source>
</evidence>